<dbReference type="Proteomes" id="UP001472677">
    <property type="component" value="Unassembled WGS sequence"/>
</dbReference>
<gene>
    <name evidence="1" type="ORF">V6N12_032684</name>
</gene>
<dbReference type="PANTHER" id="PTHR46057:SF9">
    <property type="entry name" value="FCS-LIKE ZINC FINGER 1"/>
    <property type="match status" value="1"/>
</dbReference>
<accession>A0ABR2BP92</accession>
<sequence>MDSSGRSRRNSFVKEDQGLASLPVMEVGYSDTHNQNELPQGPLRYTRSISLRNIPSYSFSPCSSPISARFEVYNQPSFLDACFLCKKPLGANEDIFMYRRDFCSEECRQEQLDMDETDGKSNSLLSSMKARQIPCIKKMEIPAKPKKEQVREDVKPSGKLETPSTTVDFLTLASVLKITFLCLSDINNLSSLPPLGQLPVLEHLTIQRIGRVKSIGPEFHKLGLNFRKPFQSLKTLKFEAISLWKRWTPLEVEVEVEEFPCLQELYIINNPKLVGDLPKRLPSLIKLEIYECRHLTALIPWTSGHCVLKLENCYKVQNRIDYHRMNSTEKQFPPSKVQQDQDENQTKPSAIDDGNKQFSSSTGTLRIERYGSNMLPKEILERSSLQKLYLVDCTALKIFPLPRLLKTLFVHNCKALEFPQCYKPMNQLEDLTLGSSCDSLQTFPLNYFPKLVSLRLRDCRNLENLSIDNELQNELTSLEFLEIKCCPKLNFFLEDEFQAPNLRSVGFYSCVSLKSVQSILSFESLQNLYVDKCPALESSRQRACHQA</sequence>
<dbReference type="Pfam" id="PF04570">
    <property type="entry name" value="zf-FLZ"/>
    <property type="match status" value="1"/>
</dbReference>
<dbReference type="InterPro" id="IPR044533">
    <property type="entry name" value="FLZ1/2/3"/>
</dbReference>
<dbReference type="Gene3D" id="3.80.10.10">
    <property type="entry name" value="Ribonuclease Inhibitor"/>
    <property type="match status" value="2"/>
</dbReference>
<evidence type="ECO:0000313" key="1">
    <source>
        <dbReference type="EMBL" id="KAK8508689.1"/>
    </source>
</evidence>
<dbReference type="SUPFAM" id="SSF52058">
    <property type="entry name" value="L domain-like"/>
    <property type="match status" value="1"/>
</dbReference>
<keyword evidence="2" id="KW-1185">Reference proteome</keyword>
<protein>
    <submittedName>
        <fullName evidence="1">Uncharacterized protein</fullName>
    </submittedName>
</protein>
<proteinExistence type="predicted"/>
<reference evidence="1 2" key="1">
    <citation type="journal article" date="2024" name="G3 (Bethesda)">
        <title>Genome assembly of Hibiscus sabdariffa L. provides insights into metabolisms of medicinal natural products.</title>
        <authorList>
            <person name="Kim T."/>
        </authorList>
    </citation>
    <scope>NUCLEOTIDE SEQUENCE [LARGE SCALE GENOMIC DNA]</scope>
    <source>
        <strain evidence="1">TK-2024</strain>
        <tissue evidence="1">Old leaves</tissue>
    </source>
</reference>
<dbReference type="InterPro" id="IPR007650">
    <property type="entry name" value="Zf-FLZ_dom"/>
</dbReference>
<dbReference type="InterPro" id="IPR032675">
    <property type="entry name" value="LRR_dom_sf"/>
</dbReference>
<evidence type="ECO:0000313" key="2">
    <source>
        <dbReference type="Proteomes" id="UP001472677"/>
    </source>
</evidence>
<comment type="caution">
    <text evidence="1">The sequence shown here is derived from an EMBL/GenBank/DDBJ whole genome shotgun (WGS) entry which is preliminary data.</text>
</comment>
<dbReference type="EMBL" id="JBBPBM010000098">
    <property type="protein sequence ID" value="KAK8508689.1"/>
    <property type="molecule type" value="Genomic_DNA"/>
</dbReference>
<dbReference type="PANTHER" id="PTHR46057">
    <property type="entry name" value="FCS-LIKE ZINC FINGER 1-RELATED"/>
    <property type="match status" value="1"/>
</dbReference>
<name>A0ABR2BP92_9ROSI</name>
<organism evidence="1 2">
    <name type="scientific">Hibiscus sabdariffa</name>
    <name type="common">roselle</name>
    <dbReference type="NCBI Taxonomy" id="183260"/>
    <lineage>
        <taxon>Eukaryota</taxon>
        <taxon>Viridiplantae</taxon>
        <taxon>Streptophyta</taxon>
        <taxon>Embryophyta</taxon>
        <taxon>Tracheophyta</taxon>
        <taxon>Spermatophyta</taxon>
        <taxon>Magnoliopsida</taxon>
        <taxon>eudicotyledons</taxon>
        <taxon>Gunneridae</taxon>
        <taxon>Pentapetalae</taxon>
        <taxon>rosids</taxon>
        <taxon>malvids</taxon>
        <taxon>Malvales</taxon>
        <taxon>Malvaceae</taxon>
        <taxon>Malvoideae</taxon>
        <taxon>Hibiscus</taxon>
    </lineage>
</organism>
<dbReference type="PROSITE" id="PS51795">
    <property type="entry name" value="ZF_FLZ"/>
    <property type="match status" value="1"/>
</dbReference>